<evidence type="ECO:0000256" key="1">
    <source>
        <dbReference type="ARBA" id="ARBA00005701"/>
    </source>
</evidence>
<evidence type="ECO:0000256" key="3">
    <source>
        <dbReference type="SAM" id="MobiDB-lite"/>
    </source>
</evidence>
<comment type="caution">
    <text evidence="4">The sequence shown here is derived from an EMBL/GenBank/DDBJ whole genome shotgun (WGS) entry which is preliminary data.</text>
</comment>
<evidence type="ECO:0000256" key="2">
    <source>
        <dbReference type="ARBA" id="ARBA00022170"/>
    </source>
</evidence>
<evidence type="ECO:0000313" key="5">
    <source>
        <dbReference type="Proteomes" id="UP001445335"/>
    </source>
</evidence>
<feature type="region of interest" description="Disordered" evidence="3">
    <location>
        <begin position="32"/>
        <end position="126"/>
    </location>
</feature>
<feature type="compositionally biased region" description="Basic and acidic residues" evidence="3">
    <location>
        <begin position="62"/>
        <end position="78"/>
    </location>
</feature>
<gene>
    <name evidence="4" type="ORF">WJX81_002135</name>
</gene>
<organism evidence="4 5">
    <name type="scientific">Elliptochloris bilobata</name>
    <dbReference type="NCBI Taxonomy" id="381761"/>
    <lineage>
        <taxon>Eukaryota</taxon>
        <taxon>Viridiplantae</taxon>
        <taxon>Chlorophyta</taxon>
        <taxon>core chlorophytes</taxon>
        <taxon>Trebouxiophyceae</taxon>
        <taxon>Trebouxiophyceae incertae sedis</taxon>
        <taxon>Elliptochloris clade</taxon>
        <taxon>Elliptochloris</taxon>
    </lineage>
</organism>
<dbReference type="Proteomes" id="UP001445335">
    <property type="component" value="Unassembled WGS sequence"/>
</dbReference>
<dbReference type="PANTHER" id="PTHR28524">
    <property type="entry name" value="SUCCINATE DEHYDROGENASE ASSEMBLY FACTOR 4, MITOCHONDRIAL"/>
    <property type="match status" value="1"/>
</dbReference>
<feature type="compositionally biased region" description="Polar residues" evidence="3">
    <location>
        <begin position="39"/>
        <end position="48"/>
    </location>
</feature>
<name>A0AAW1S526_9CHLO</name>
<protein>
    <recommendedName>
        <fullName evidence="2">Succinate dehydrogenase assembly factor 4, mitochondrial</fullName>
    </recommendedName>
</protein>
<comment type="similarity">
    <text evidence="1">Belongs to the SDHAF4 family.</text>
</comment>
<dbReference type="Pfam" id="PF07896">
    <property type="entry name" value="DUF1674"/>
    <property type="match status" value="1"/>
</dbReference>
<keyword evidence="5" id="KW-1185">Reference proteome</keyword>
<sequence length="126" mass="13592">MLRRVAAQLANRLQEAHTAQCCRASLVPAAHSSGLCSAHTRQSSSAASSGAEPDPFTAQMQRRTEEELRALLEKHTEDGEPGDEEEVEEEELVSSTGEVGGPKGAYTGAEPTRYGDWERGGRCTDF</sequence>
<feature type="compositionally biased region" description="Basic and acidic residues" evidence="3">
    <location>
        <begin position="113"/>
        <end position="126"/>
    </location>
</feature>
<evidence type="ECO:0000313" key="4">
    <source>
        <dbReference type="EMBL" id="KAK9840950.1"/>
    </source>
</evidence>
<dbReference type="PANTHER" id="PTHR28524:SF3">
    <property type="entry name" value="SUCCINATE DEHYDROGENASE ASSEMBLY FACTOR 4, MITOCHONDRIAL"/>
    <property type="match status" value="1"/>
</dbReference>
<dbReference type="InterPro" id="IPR012875">
    <property type="entry name" value="SDHF4"/>
</dbReference>
<dbReference type="EMBL" id="JALJOU010000011">
    <property type="protein sequence ID" value="KAK9840950.1"/>
    <property type="molecule type" value="Genomic_DNA"/>
</dbReference>
<proteinExistence type="inferred from homology"/>
<reference evidence="4 5" key="1">
    <citation type="journal article" date="2024" name="Nat. Commun.">
        <title>Phylogenomics reveals the evolutionary origins of lichenization in chlorophyte algae.</title>
        <authorList>
            <person name="Puginier C."/>
            <person name="Libourel C."/>
            <person name="Otte J."/>
            <person name="Skaloud P."/>
            <person name="Haon M."/>
            <person name="Grisel S."/>
            <person name="Petersen M."/>
            <person name="Berrin J.G."/>
            <person name="Delaux P.M."/>
            <person name="Dal Grande F."/>
            <person name="Keller J."/>
        </authorList>
    </citation>
    <scope>NUCLEOTIDE SEQUENCE [LARGE SCALE GENOMIC DNA]</scope>
    <source>
        <strain evidence="4 5">SAG 245.80</strain>
    </source>
</reference>
<accession>A0AAW1S526</accession>
<dbReference type="AlphaFoldDB" id="A0AAW1S526"/>
<feature type="compositionally biased region" description="Acidic residues" evidence="3">
    <location>
        <begin position="79"/>
        <end position="92"/>
    </location>
</feature>